<evidence type="ECO:0000313" key="1">
    <source>
        <dbReference type="EMBL" id="KKU70352.1"/>
    </source>
</evidence>
<reference evidence="1 2" key="1">
    <citation type="journal article" date="2015" name="Nature">
        <title>rRNA introns, odd ribosomes, and small enigmatic genomes across a large radiation of phyla.</title>
        <authorList>
            <person name="Brown C.T."/>
            <person name="Hug L.A."/>
            <person name="Thomas B.C."/>
            <person name="Sharon I."/>
            <person name="Castelle C.J."/>
            <person name="Singh A."/>
            <person name="Wilkins M.J."/>
            <person name="Williams K.H."/>
            <person name="Banfield J.F."/>
        </authorList>
    </citation>
    <scope>NUCLEOTIDE SEQUENCE [LARGE SCALE GENOMIC DNA]</scope>
</reference>
<dbReference type="AlphaFoldDB" id="A0A0G1SLM5"/>
<comment type="caution">
    <text evidence="1">The sequence shown here is derived from an EMBL/GenBank/DDBJ whole genome shotgun (WGS) entry which is preliminary data.</text>
</comment>
<organism evidence="1 2">
    <name type="scientific">Candidatus Amesbacteria bacterium GW2011_GWA1_47_20</name>
    <dbReference type="NCBI Taxonomy" id="1618354"/>
    <lineage>
        <taxon>Bacteria</taxon>
        <taxon>Candidatus Amesiibacteriota</taxon>
    </lineage>
</organism>
<dbReference type="Proteomes" id="UP000034565">
    <property type="component" value="Unassembled WGS sequence"/>
</dbReference>
<dbReference type="SUPFAM" id="SSF53448">
    <property type="entry name" value="Nucleotide-diphospho-sugar transferases"/>
    <property type="match status" value="1"/>
</dbReference>
<dbReference type="Gene3D" id="3.90.550.10">
    <property type="entry name" value="Spore Coat Polysaccharide Biosynthesis Protein SpsA, Chain A"/>
    <property type="match status" value="1"/>
</dbReference>
<name>A0A0G1SLM5_9BACT</name>
<accession>A0A0G1SLM5</accession>
<proteinExistence type="predicted"/>
<sequence length="242" mass="27408">MRTIIPLAGKDARFEKLGIYKPLIMLGDKPLIYRVVASNKFPLEKLYFVVLFEHEHKYNVSRKLKKFFGNSTTVAVIDKVCEGAPNSILEAKEIVSTNEGILIDLGDIIRELPNMAIDISSHRYSGIIPIDRNHVSNVWGYVVMSEGAVVQLKEKSLEKIKGGATMGLYYFSSGNEFIRYTTEMISQNKRVEYTHMFYVGPVYNQYLAAKKDIGVSHSKIIHTLGSPEEISSYIDHLEKTPK</sequence>
<dbReference type="EMBL" id="LCOA01000001">
    <property type="protein sequence ID" value="KKU70352.1"/>
    <property type="molecule type" value="Genomic_DNA"/>
</dbReference>
<evidence type="ECO:0000313" key="2">
    <source>
        <dbReference type="Proteomes" id="UP000034565"/>
    </source>
</evidence>
<gene>
    <name evidence="1" type="ORF">UX92_C0001G0020</name>
</gene>
<dbReference type="InterPro" id="IPR029044">
    <property type="entry name" value="Nucleotide-diphossugar_trans"/>
</dbReference>
<protein>
    <submittedName>
        <fullName evidence="1">Uncharacterized protein</fullName>
    </submittedName>
</protein>